<feature type="domain" description="N-acetyltransferase" evidence="1">
    <location>
        <begin position="3"/>
        <end position="162"/>
    </location>
</feature>
<gene>
    <name evidence="2" type="ORF">ACFPM8_18665</name>
</gene>
<dbReference type="Pfam" id="PF13302">
    <property type="entry name" value="Acetyltransf_3"/>
    <property type="match status" value="1"/>
</dbReference>
<reference evidence="3" key="1">
    <citation type="journal article" date="2019" name="Int. J. Syst. Evol. Microbiol.">
        <title>The Global Catalogue of Microorganisms (GCM) 10K type strain sequencing project: providing services to taxonomists for standard genome sequencing and annotation.</title>
        <authorList>
            <consortium name="The Broad Institute Genomics Platform"/>
            <consortium name="The Broad Institute Genome Sequencing Center for Infectious Disease"/>
            <person name="Wu L."/>
            <person name="Ma J."/>
        </authorList>
    </citation>
    <scope>NUCLEOTIDE SEQUENCE [LARGE SCALE GENOMIC DNA]</scope>
    <source>
        <strain evidence="3">JCM 17066</strain>
    </source>
</reference>
<dbReference type="RefSeq" id="WP_378999768.1">
    <property type="nucleotide sequence ID" value="NZ_JBHSMT010000029.1"/>
</dbReference>
<dbReference type="PANTHER" id="PTHR43415">
    <property type="entry name" value="SPERMIDINE N(1)-ACETYLTRANSFERASE"/>
    <property type="match status" value="1"/>
</dbReference>
<dbReference type="InterPro" id="IPR016181">
    <property type="entry name" value="Acyl_CoA_acyltransferase"/>
</dbReference>
<dbReference type="GO" id="GO:0016746">
    <property type="term" value="F:acyltransferase activity"/>
    <property type="evidence" value="ECO:0007669"/>
    <property type="project" value="UniProtKB-KW"/>
</dbReference>
<dbReference type="EMBL" id="JBHSMT010000029">
    <property type="protein sequence ID" value="MFC5475988.1"/>
    <property type="molecule type" value="Genomic_DNA"/>
</dbReference>
<keyword evidence="3" id="KW-1185">Reference proteome</keyword>
<comment type="caution">
    <text evidence="2">The sequence shown here is derived from an EMBL/GenBank/DDBJ whole genome shotgun (WGS) entry which is preliminary data.</text>
</comment>
<dbReference type="PANTHER" id="PTHR43415:SF3">
    <property type="entry name" value="GNAT-FAMILY ACETYLTRANSFERASE"/>
    <property type="match status" value="1"/>
</dbReference>
<proteinExistence type="predicted"/>
<keyword evidence="2" id="KW-0012">Acyltransferase</keyword>
<organism evidence="2 3">
    <name type="scientific">Paraherbaspirillum soli</name>
    <dbReference type="NCBI Taxonomy" id="631222"/>
    <lineage>
        <taxon>Bacteria</taxon>
        <taxon>Pseudomonadati</taxon>
        <taxon>Pseudomonadota</taxon>
        <taxon>Betaproteobacteria</taxon>
        <taxon>Burkholderiales</taxon>
        <taxon>Oxalobacteraceae</taxon>
        <taxon>Paraherbaspirillum</taxon>
    </lineage>
</organism>
<dbReference type="EC" id="2.3.-.-" evidence="2"/>
<dbReference type="Proteomes" id="UP001596045">
    <property type="component" value="Unassembled WGS sequence"/>
</dbReference>
<dbReference type="PROSITE" id="PS51186">
    <property type="entry name" value="GNAT"/>
    <property type="match status" value="1"/>
</dbReference>
<evidence type="ECO:0000313" key="2">
    <source>
        <dbReference type="EMBL" id="MFC5475988.1"/>
    </source>
</evidence>
<evidence type="ECO:0000259" key="1">
    <source>
        <dbReference type="PROSITE" id="PS51186"/>
    </source>
</evidence>
<keyword evidence="2" id="KW-0808">Transferase</keyword>
<sequence>MGIFVRELQRSDMAVVNRWRNRQELVADLGGVFRFVGEEVDEKWFDHYLSVRNNNVRLAICDERTQQTIGLVYLLGIDWINRAGECAIWIGEAEARGRGVGLAAMQQLLNHAFNDLNLHRIHLTVLANNQRALGLYKKVGFVEEGFLRQAVFKDGRYQDLIQMAILAHEFESI</sequence>
<dbReference type="Gene3D" id="3.40.630.30">
    <property type="match status" value="1"/>
</dbReference>
<accession>A0ABW0MG66</accession>
<dbReference type="SUPFAM" id="SSF55729">
    <property type="entry name" value="Acyl-CoA N-acyltransferases (Nat)"/>
    <property type="match status" value="1"/>
</dbReference>
<dbReference type="InterPro" id="IPR000182">
    <property type="entry name" value="GNAT_dom"/>
</dbReference>
<evidence type="ECO:0000313" key="3">
    <source>
        <dbReference type="Proteomes" id="UP001596045"/>
    </source>
</evidence>
<protein>
    <submittedName>
        <fullName evidence="2">GNAT family N-acetyltransferase</fullName>
        <ecNumber evidence="2">2.3.-.-</ecNumber>
    </submittedName>
</protein>
<name>A0ABW0MG66_9BURK</name>